<dbReference type="Pfam" id="PF13672">
    <property type="entry name" value="PP2C_2"/>
    <property type="match status" value="1"/>
</dbReference>
<dbReference type="RefSeq" id="WP_317772947.1">
    <property type="nucleotide sequence ID" value="NZ_JAWMAJ010000073.1"/>
</dbReference>
<feature type="domain" description="PPM-type phosphatase" evidence="1">
    <location>
        <begin position="81"/>
        <end position="283"/>
    </location>
</feature>
<organism evidence="2 3">
    <name type="scientific">Streptomyces prunicolor</name>
    <dbReference type="NCBI Taxonomy" id="67348"/>
    <lineage>
        <taxon>Bacteria</taxon>
        <taxon>Bacillati</taxon>
        <taxon>Actinomycetota</taxon>
        <taxon>Actinomycetes</taxon>
        <taxon>Kitasatosporales</taxon>
        <taxon>Streptomycetaceae</taxon>
        <taxon>Streptomyces</taxon>
    </lineage>
</organism>
<dbReference type="Proteomes" id="UP001187346">
    <property type="component" value="Unassembled WGS sequence"/>
</dbReference>
<dbReference type="EMBL" id="JAWMAJ010000073">
    <property type="protein sequence ID" value="MDV7218705.1"/>
    <property type="molecule type" value="Genomic_DNA"/>
</dbReference>
<evidence type="ECO:0000313" key="2">
    <source>
        <dbReference type="EMBL" id="MDV7218705.1"/>
    </source>
</evidence>
<protein>
    <submittedName>
        <fullName evidence="2">Protein phosphatase 2C domain-containing protein</fullName>
    </submittedName>
</protein>
<dbReference type="Gene3D" id="3.60.40.10">
    <property type="entry name" value="PPM-type phosphatase domain"/>
    <property type="match status" value="1"/>
</dbReference>
<sequence length="328" mass="34388">MTAESIDDIDDIGAEDLTPCTFRIGDPGSHEEVLPRLALPAEPHAEYGNFPVPVCPGWRKPDTVFDGARHGSLTVRAASTRGDGHRHGGTPRQDDYCLYGTDDWLVAAVADGVSQGALSHLAAEAAAETGCHALATQLRAGVAPEELDCESVLRDSAKAVVRAVHHSLARETGETGVLPLGAVAQLASAAVVYAVVPAGAAPEAGREALLLWVGDVTAWTLSDTKGWLPLTELKADGGKKVVTGTTAALPLLGRESWHRAMFTLAADEVVVLMTDGVGDALGDGSGEVGVALHSVWRRPPEPHAFAAQVDYQRSTFTDDRTVVGIWSA</sequence>
<dbReference type="InterPro" id="IPR036457">
    <property type="entry name" value="PPM-type-like_dom_sf"/>
</dbReference>
<gene>
    <name evidence="2" type="ORF">R5A26_22405</name>
</gene>
<comment type="caution">
    <text evidence="2">The sequence shown here is derived from an EMBL/GenBank/DDBJ whole genome shotgun (WGS) entry which is preliminary data.</text>
</comment>
<accession>A0ABU4FHI5</accession>
<name>A0ABU4FHI5_9ACTN</name>
<dbReference type="SUPFAM" id="SSF81606">
    <property type="entry name" value="PP2C-like"/>
    <property type="match status" value="1"/>
</dbReference>
<evidence type="ECO:0000313" key="3">
    <source>
        <dbReference type="Proteomes" id="UP001187346"/>
    </source>
</evidence>
<keyword evidence="3" id="KW-1185">Reference proteome</keyword>
<reference evidence="2 3" key="1">
    <citation type="submission" date="2023-10" db="EMBL/GenBank/DDBJ databases">
        <title>Characterization of rhizosphere-enriched actinobacteria from wheat plants lab-grown on chernevaya soil.</title>
        <authorList>
            <person name="Tikhonova E.N."/>
            <person name="Konopkin A."/>
            <person name="Kravchenko I.K."/>
        </authorList>
    </citation>
    <scope>NUCLEOTIDE SEQUENCE [LARGE SCALE GENOMIC DNA]</scope>
    <source>
        <strain evidence="2 3">RR29</strain>
    </source>
</reference>
<evidence type="ECO:0000259" key="1">
    <source>
        <dbReference type="Pfam" id="PF13672"/>
    </source>
</evidence>
<dbReference type="InterPro" id="IPR001932">
    <property type="entry name" value="PPM-type_phosphatase-like_dom"/>
</dbReference>
<proteinExistence type="predicted"/>